<dbReference type="PROSITE" id="PS50873">
    <property type="entry name" value="PEROXIDASE_4"/>
    <property type="match status" value="1"/>
</dbReference>
<feature type="binding site" evidence="15">
    <location>
        <position position="71"/>
    </location>
    <ligand>
        <name>Ca(2+)</name>
        <dbReference type="ChEBI" id="CHEBI:29108"/>
        <label>1</label>
    </ligand>
</feature>
<name>A0A6P5F1Q8_ANACO</name>
<comment type="function">
    <text evidence="18">Removal of H(2)O(2), oxidation of toxic reductants, biosynthesis and degradation of lignin, suberization, auxin catabolism, response to environmental stresses such as wounding, pathogen attack and oxidative stress.</text>
</comment>
<feature type="binding site" evidence="14">
    <location>
        <position position="165"/>
    </location>
    <ligand>
        <name>substrate</name>
    </ligand>
</feature>
<feature type="binding site" evidence="15">
    <location>
        <position position="73"/>
    </location>
    <ligand>
        <name>Ca(2+)</name>
        <dbReference type="ChEBI" id="CHEBI:29108"/>
        <label>1</label>
    </ligand>
</feature>
<evidence type="ECO:0000256" key="17">
    <source>
        <dbReference type="PIRSR" id="PIRSR600823-5"/>
    </source>
</evidence>
<dbReference type="FunFam" id="1.10.520.10:FF:000009">
    <property type="entry name" value="Peroxidase"/>
    <property type="match status" value="1"/>
</dbReference>
<proteinExistence type="inferred from homology"/>
<evidence type="ECO:0000313" key="21">
    <source>
        <dbReference type="RefSeq" id="XP_020087295.1"/>
    </source>
</evidence>
<evidence type="ECO:0000256" key="7">
    <source>
        <dbReference type="ARBA" id="ARBA00023002"/>
    </source>
</evidence>
<dbReference type="PRINTS" id="PR00458">
    <property type="entry name" value="PEROXIDASE"/>
</dbReference>
<feature type="chain" id="PRO_5028517797" description="Peroxidase" evidence="18">
    <location>
        <begin position="26"/>
        <end position="324"/>
    </location>
</feature>
<dbReference type="Proteomes" id="UP000515123">
    <property type="component" value="Linkage group 4"/>
</dbReference>
<dbReference type="FunFam" id="1.10.420.10:FF:000001">
    <property type="entry name" value="Peroxidase"/>
    <property type="match status" value="1"/>
</dbReference>
<comment type="catalytic activity">
    <reaction evidence="1 18">
        <text>2 a phenolic donor + H2O2 = 2 a phenolic radical donor + 2 H2O</text>
        <dbReference type="Rhea" id="RHEA:56136"/>
        <dbReference type="ChEBI" id="CHEBI:15377"/>
        <dbReference type="ChEBI" id="CHEBI:16240"/>
        <dbReference type="ChEBI" id="CHEBI:139520"/>
        <dbReference type="ChEBI" id="CHEBI:139521"/>
        <dbReference type="EC" id="1.11.1.7"/>
    </reaction>
</comment>
<feature type="binding site" evidence="15">
    <location>
        <position position="241"/>
    </location>
    <ligand>
        <name>Ca(2+)</name>
        <dbReference type="ChEBI" id="CHEBI:29108"/>
        <label>2</label>
    </ligand>
</feature>
<feature type="site" description="Transition state stabilizer" evidence="16">
    <location>
        <position position="63"/>
    </location>
</feature>
<comment type="cofactor">
    <cofactor evidence="15 18">
        <name>heme b</name>
        <dbReference type="ChEBI" id="CHEBI:60344"/>
    </cofactor>
    <text evidence="15 18">Binds 1 heme b (iron(II)-protoporphyrin IX) group per subunit.</text>
</comment>
<keyword evidence="10" id="KW-0325">Glycoprotein</keyword>
<dbReference type="PROSITE" id="PS00435">
    <property type="entry name" value="PEROXIDASE_1"/>
    <property type="match status" value="1"/>
</dbReference>
<feature type="signal peptide" evidence="18">
    <location>
        <begin position="1"/>
        <end position="25"/>
    </location>
</feature>
<feature type="binding site" evidence="15">
    <location>
        <position position="68"/>
    </location>
    <ligand>
        <name>Ca(2+)</name>
        <dbReference type="ChEBI" id="CHEBI:29108"/>
        <label>1</label>
    </ligand>
</feature>
<keyword evidence="5 15" id="KW-0479">Metal-binding</keyword>
<reference evidence="20" key="1">
    <citation type="journal article" date="2015" name="Nat. Genet.">
        <title>The pineapple genome and the evolution of CAM photosynthesis.</title>
        <authorList>
            <person name="Ming R."/>
            <person name="VanBuren R."/>
            <person name="Wai C.M."/>
            <person name="Tang H."/>
            <person name="Schatz M.C."/>
            <person name="Bowers J.E."/>
            <person name="Lyons E."/>
            <person name="Wang M.L."/>
            <person name="Chen J."/>
            <person name="Biggers E."/>
            <person name="Zhang J."/>
            <person name="Huang L."/>
            <person name="Zhang L."/>
            <person name="Miao W."/>
            <person name="Zhang J."/>
            <person name="Ye Z."/>
            <person name="Miao C."/>
            <person name="Lin Z."/>
            <person name="Wang H."/>
            <person name="Zhou H."/>
            <person name="Yim W.C."/>
            <person name="Priest H.D."/>
            <person name="Zheng C."/>
            <person name="Woodhouse M."/>
            <person name="Edger P.P."/>
            <person name="Guyot R."/>
            <person name="Guo H.B."/>
            <person name="Guo H."/>
            <person name="Zheng G."/>
            <person name="Singh R."/>
            <person name="Sharma A."/>
            <person name="Min X."/>
            <person name="Zheng Y."/>
            <person name="Lee H."/>
            <person name="Gurtowski J."/>
            <person name="Sedlazeck F.J."/>
            <person name="Harkess A."/>
            <person name="McKain M.R."/>
            <person name="Liao Z."/>
            <person name="Fang J."/>
            <person name="Liu J."/>
            <person name="Zhang X."/>
            <person name="Zhang Q."/>
            <person name="Hu W."/>
            <person name="Qin Y."/>
            <person name="Wang K."/>
            <person name="Chen L.Y."/>
            <person name="Shirley N."/>
            <person name="Lin Y.R."/>
            <person name="Liu L.Y."/>
            <person name="Hernandez A.G."/>
            <person name="Wright C.L."/>
            <person name="Bulone V."/>
            <person name="Tuskan G.A."/>
            <person name="Heath K."/>
            <person name="Zee F."/>
            <person name="Moore P.H."/>
            <person name="Sunkar R."/>
            <person name="Leebens-Mack J.H."/>
            <person name="Mockler T."/>
            <person name="Bennetzen J.L."/>
            <person name="Freeling M."/>
            <person name="Sankoff D."/>
            <person name="Paterson A.H."/>
            <person name="Zhu X."/>
            <person name="Yang X."/>
            <person name="Smith J.A."/>
            <person name="Cushman J.C."/>
            <person name="Paull R.E."/>
            <person name="Yu Q."/>
        </authorList>
    </citation>
    <scope>NUCLEOTIDE SEQUENCE [LARGE SCALE GENOMIC DNA]</scope>
    <source>
        <strain evidence="20">cv. F153</strain>
    </source>
</reference>
<sequence length="324" mass="34671">MATTQTLFTFFVAAAVVAFAAPTSGQLTLDHYDHVCPQALPTIKLLVDAAVGIEPRIGASLVRLHFHDCFVNGCDASVLLDDTPTMKGEKMAKPNNNSLRGFDMIDQIKTAVNIVCFGNVVSCADILAVAARDSIVALGGMPYDVLLGRQDAMTASVDAANAAIPNPLLDLPALISKFQSNNLTLQDLVVLSGAHTLGVARCTTFRDRIYNETSTIDPDFAAALQAQCPRTGDDDVPHSLDETPAKVDTEYFTGLTQRKGLLHTDQQLFQGDGSDADSLVKLYSENSDKFWADFGAAMVKMGNLSPLTGTDGEVRENCRVVNGD</sequence>
<dbReference type="InterPro" id="IPR000823">
    <property type="entry name" value="Peroxidase_pln"/>
</dbReference>
<dbReference type="Gramene" id="Aco011124.1.mrna1">
    <property type="protein sequence ID" value="Aco011124.1.mrna1"/>
    <property type="gene ID" value="Aco011124.1.path1"/>
</dbReference>
<evidence type="ECO:0000256" key="8">
    <source>
        <dbReference type="ARBA" id="ARBA00023004"/>
    </source>
</evidence>
<dbReference type="InterPro" id="IPR019793">
    <property type="entry name" value="Peroxidases_heam-ligand_BS"/>
</dbReference>
<dbReference type="EC" id="1.11.1.7" evidence="18"/>
<keyword evidence="18" id="KW-0964">Secreted</keyword>
<evidence type="ECO:0000313" key="20">
    <source>
        <dbReference type="Proteomes" id="UP000515123"/>
    </source>
</evidence>
<dbReference type="GO" id="GO:0046872">
    <property type="term" value="F:metal ion binding"/>
    <property type="evidence" value="ECO:0007669"/>
    <property type="project" value="UniProtKB-UniRule"/>
</dbReference>
<feature type="binding site" evidence="15">
    <location>
        <position position="243"/>
    </location>
    <ligand>
        <name>Ca(2+)</name>
        <dbReference type="ChEBI" id="CHEBI:29108"/>
        <label>2</label>
    </ligand>
</feature>
<feature type="domain" description="Plant heme peroxidase family profile" evidence="19">
    <location>
        <begin position="26"/>
        <end position="322"/>
    </location>
</feature>
<accession>A0A6P5F1Q8</accession>
<dbReference type="InterPro" id="IPR010255">
    <property type="entry name" value="Haem_peroxidase_sf"/>
</dbReference>
<evidence type="ECO:0000256" key="3">
    <source>
        <dbReference type="ARBA" id="ARBA00022559"/>
    </source>
</evidence>
<keyword evidence="20" id="KW-1185">Reference proteome</keyword>
<feature type="binding site" evidence="15">
    <location>
        <position position="89"/>
    </location>
    <ligand>
        <name>Ca(2+)</name>
        <dbReference type="ChEBI" id="CHEBI:29108"/>
        <label>1</label>
    </ligand>
</feature>
<dbReference type="Gene3D" id="1.10.520.10">
    <property type="match status" value="1"/>
</dbReference>
<feature type="binding site" description="axial binding residue" evidence="15">
    <location>
        <position position="195"/>
    </location>
    <ligand>
        <name>heme b</name>
        <dbReference type="ChEBI" id="CHEBI:60344"/>
    </ligand>
    <ligandPart>
        <name>Fe</name>
        <dbReference type="ChEBI" id="CHEBI:18248"/>
    </ligandPart>
</feature>
<dbReference type="PRINTS" id="PR00461">
    <property type="entry name" value="PLPEROXIDASE"/>
</dbReference>
<dbReference type="Pfam" id="PF00141">
    <property type="entry name" value="peroxidase"/>
    <property type="match status" value="1"/>
</dbReference>
<dbReference type="GO" id="GO:0020037">
    <property type="term" value="F:heme binding"/>
    <property type="evidence" value="ECO:0007669"/>
    <property type="project" value="UniProtKB-UniRule"/>
</dbReference>
<evidence type="ECO:0000256" key="9">
    <source>
        <dbReference type="ARBA" id="ARBA00023157"/>
    </source>
</evidence>
<keyword evidence="6 15" id="KW-0106">Calcium</keyword>
<organism evidence="20 21">
    <name type="scientific">Ananas comosus</name>
    <name type="common">Pineapple</name>
    <name type="synonym">Ananas ananas</name>
    <dbReference type="NCBI Taxonomy" id="4615"/>
    <lineage>
        <taxon>Eukaryota</taxon>
        <taxon>Viridiplantae</taxon>
        <taxon>Streptophyta</taxon>
        <taxon>Embryophyta</taxon>
        <taxon>Tracheophyta</taxon>
        <taxon>Spermatophyta</taxon>
        <taxon>Magnoliopsida</taxon>
        <taxon>Liliopsida</taxon>
        <taxon>Poales</taxon>
        <taxon>Bromeliaceae</taxon>
        <taxon>Bromelioideae</taxon>
        <taxon>Ananas</taxon>
    </lineage>
</organism>
<keyword evidence="7 18" id="KW-0560">Oxidoreductase</keyword>
<reference evidence="21" key="2">
    <citation type="submission" date="2025-08" db="UniProtKB">
        <authorList>
            <consortium name="RefSeq"/>
        </authorList>
    </citation>
    <scope>IDENTIFICATION</scope>
    <source>
        <tissue evidence="21">Leaf</tissue>
    </source>
</reference>
<protein>
    <recommendedName>
        <fullName evidence="18">Peroxidase</fullName>
        <ecNumber evidence="18">1.11.1.7</ecNumber>
    </recommendedName>
</protein>
<dbReference type="InterPro" id="IPR019794">
    <property type="entry name" value="Peroxidases_AS"/>
</dbReference>
<feature type="binding site" evidence="15">
    <location>
        <position position="196"/>
    </location>
    <ligand>
        <name>Ca(2+)</name>
        <dbReference type="ChEBI" id="CHEBI:29108"/>
        <label>2</label>
    </ligand>
</feature>
<dbReference type="RefSeq" id="XP_020087295.1">
    <property type="nucleotide sequence ID" value="XM_020231706.1"/>
</dbReference>
<dbReference type="SUPFAM" id="SSF48113">
    <property type="entry name" value="Heme-dependent peroxidases"/>
    <property type="match status" value="1"/>
</dbReference>
<dbReference type="GO" id="GO:0005576">
    <property type="term" value="C:extracellular region"/>
    <property type="evidence" value="ECO:0007669"/>
    <property type="project" value="UniProtKB-SubCell"/>
</dbReference>
<dbReference type="OrthoDB" id="2113341at2759"/>
<evidence type="ECO:0000256" key="15">
    <source>
        <dbReference type="PIRSR" id="PIRSR600823-3"/>
    </source>
</evidence>
<dbReference type="PANTHER" id="PTHR31388:SF123">
    <property type="entry name" value="PEROXIDASE RIP1"/>
    <property type="match status" value="1"/>
</dbReference>
<feature type="disulfide bond" evidence="17">
    <location>
        <begin position="123"/>
        <end position="318"/>
    </location>
</feature>
<dbReference type="GeneID" id="109709452"/>
<dbReference type="PANTHER" id="PTHR31388">
    <property type="entry name" value="PEROXIDASE 72-RELATED"/>
    <property type="match status" value="1"/>
</dbReference>
<evidence type="ECO:0000256" key="16">
    <source>
        <dbReference type="PIRSR" id="PIRSR600823-4"/>
    </source>
</evidence>
<evidence type="ECO:0000256" key="18">
    <source>
        <dbReference type="RuleBase" id="RU362060"/>
    </source>
</evidence>
<evidence type="ECO:0000256" key="4">
    <source>
        <dbReference type="ARBA" id="ARBA00022617"/>
    </source>
</evidence>
<evidence type="ECO:0000256" key="13">
    <source>
        <dbReference type="PIRSR" id="PIRSR600823-1"/>
    </source>
</evidence>
<dbReference type="GO" id="GO:0006979">
    <property type="term" value="P:response to oxidative stress"/>
    <property type="evidence" value="ECO:0007669"/>
    <property type="project" value="UniProtKB-UniRule"/>
</dbReference>
<feature type="binding site" evidence="15">
    <location>
        <position position="77"/>
    </location>
    <ligand>
        <name>Ca(2+)</name>
        <dbReference type="ChEBI" id="CHEBI:29108"/>
        <label>1</label>
    </ligand>
</feature>
<dbReference type="GO" id="GO:0042744">
    <property type="term" value="P:hydrogen peroxide catabolic process"/>
    <property type="evidence" value="ECO:0007669"/>
    <property type="project" value="UniProtKB-KW"/>
</dbReference>
<evidence type="ECO:0000256" key="10">
    <source>
        <dbReference type="ARBA" id="ARBA00023180"/>
    </source>
</evidence>
<dbReference type="InterPro" id="IPR002016">
    <property type="entry name" value="Haem_peroxidase"/>
</dbReference>
<evidence type="ECO:0000256" key="11">
    <source>
        <dbReference type="ARBA" id="ARBA00023283"/>
    </source>
</evidence>
<gene>
    <name evidence="21" type="primary">LOC109709452</name>
</gene>
<feature type="disulfide bond" evidence="17">
    <location>
        <begin position="69"/>
        <end position="74"/>
    </location>
</feature>
<feature type="disulfide bond" evidence="17">
    <location>
        <begin position="36"/>
        <end position="116"/>
    </location>
</feature>
<dbReference type="PROSITE" id="PS00436">
    <property type="entry name" value="PEROXIDASE_2"/>
    <property type="match status" value="1"/>
</dbReference>
<keyword evidence="3 18" id="KW-0575">Peroxidase</keyword>
<evidence type="ECO:0000256" key="5">
    <source>
        <dbReference type="ARBA" id="ARBA00022723"/>
    </source>
</evidence>
<feature type="binding site" evidence="15">
    <location>
        <position position="75"/>
    </location>
    <ligand>
        <name>Ca(2+)</name>
        <dbReference type="ChEBI" id="CHEBI:29108"/>
        <label>1</label>
    </ligand>
</feature>
<feature type="disulfide bond" evidence="17">
    <location>
        <begin position="202"/>
        <end position="228"/>
    </location>
</feature>
<keyword evidence="9 17" id="KW-1015">Disulfide bond</keyword>
<feature type="binding site" evidence="15">
    <location>
        <position position="248"/>
    </location>
    <ligand>
        <name>Ca(2+)</name>
        <dbReference type="ChEBI" id="CHEBI:29108"/>
        <label>2</label>
    </ligand>
</feature>
<comment type="similarity">
    <text evidence="2">Belongs to the peroxidase family. Ascorbate peroxidase subfamily.</text>
</comment>
<dbReference type="Gene3D" id="1.10.420.10">
    <property type="entry name" value="Peroxidase, domain 2"/>
    <property type="match status" value="1"/>
</dbReference>
<keyword evidence="11" id="KW-0873">Pyrrolidone carboxylic acid</keyword>
<comment type="subcellular location">
    <subcellularLocation>
        <location evidence="18">Secreted</location>
    </subcellularLocation>
</comment>
<evidence type="ECO:0000256" key="1">
    <source>
        <dbReference type="ARBA" id="ARBA00000189"/>
    </source>
</evidence>
<dbReference type="AlphaFoldDB" id="A0A6P5F1Q8"/>
<keyword evidence="12 18" id="KW-0376">Hydrogen peroxide</keyword>
<evidence type="ECO:0000259" key="19">
    <source>
        <dbReference type="PROSITE" id="PS50873"/>
    </source>
</evidence>
<keyword evidence="4 18" id="KW-0349">Heme</keyword>
<dbReference type="CDD" id="cd00693">
    <property type="entry name" value="secretory_peroxidase"/>
    <property type="match status" value="1"/>
</dbReference>
<keyword evidence="8 15" id="KW-0408">Iron</keyword>
<feature type="active site" description="Proton acceptor" evidence="13">
    <location>
        <position position="67"/>
    </location>
</feature>
<comment type="similarity">
    <text evidence="18">Belongs to the peroxidase family. Classical plant (class III) peroxidase subfamily.</text>
</comment>
<dbReference type="InterPro" id="IPR033905">
    <property type="entry name" value="Secretory_peroxidase"/>
</dbReference>
<evidence type="ECO:0000256" key="12">
    <source>
        <dbReference type="ARBA" id="ARBA00023324"/>
    </source>
</evidence>
<evidence type="ECO:0000256" key="6">
    <source>
        <dbReference type="ARBA" id="ARBA00022837"/>
    </source>
</evidence>
<keyword evidence="18" id="KW-0732">Signal</keyword>
<evidence type="ECO:0000256" key="2">
    <source>
        <dbReference type="ARBA" id="ARBA00006873"/>
    </source>
</evidence>
<comment type="cofactor">
    <cofactor evidence="15 18">
        <name>Ca(2+)</name>
        <dbReference type="ChEBI" id="CHEBI:29108"/>
    </cofactor>
    <text evidence="15 18">Binds 2 calcium ions per subunit.</text>
</comment>
<dbReference type="GO" id="GO:0140825">
    <property type="term" value="F:lactoperoxidase activity"/>
    <property type="evidence" value="ECO:0007669"/>
    <property type="project" value="UniProtKB-EC"/>
</dbReference>
<evidence type="ECO:0000256" key="14">
    <source>
        <dbReference type="PIRSR" id="PIRSR600823-2"/>
    </source>
</evidence>